<comment type="caution">
    <text evidence="3">The sequence shown here is derived from an EMBL/GenBank/DDBJ whole genome shotgun (WGS) entry which is preliminary data.</text>
</comment>
<feature type="compositionally biased region" description="Basic and acidic residues" evidence="1">
    <location>
        <begin position="116"/>
        <end position="129"/>
    </location>
</feature>
<keyword evidence="2" id="KW-0732">Signal</keyword>
<evidence type="ECO:0000256" key="2">
    <source>
        <dbReference type="SAM" id="SignalP"/>
    </source>
</evidence>
<dbReference type="AlphaFoldDB" id="A0A2D0B6Q2"/>
<dbReference type="Proteomes" id="UP000197596">
    <property type="component" value="Unassembled WGS sequence"/>
</dbReference>
<name>A0A2D0B6Q2_9BURK</name>
<reference evidence="3 4" key="1">
    <citation type="submission" date="2017-06" db="EMBL/GenBank/DDBJ databases">
        <title>Herbaspirillum phytohormonus sp. nov., isolated from the root nodule of Robinia pseudoacacia in lead-zinc mine.</title>
        <authorList>
            <person name="Fan M."/>
            <person name="Lin Y."/>
        </authorList>
    </citation>
    <scope>NUCLEOTIDE SEQUENCE [LARGE SCALE GENOMIC DNA]</scope>
    <source>
        <strain evidence="3 4">HZ10</strain>
    </source>
</reference>
<accession>A0A2D0B6Q2</accession>
<feature type="compositionally biased region" description="Basic and acidic residues" evidence="1">
    <location>
        <begin position="89"/>
        <end position="99"/>
    </location>
</feature>
<evidence type="ECO:0000256" key="1">
    <source>
        <dbReference type="SAM" id="MobiDB-lite"/>
    </source>
</evidence>
<feature type="chain" id="PRO_5012497182" evidence="2">
    <location>
        <begin position="25"/>
        <end position="142"/>
    </location>
</feature>
<feature type="signal peptide" evidence="2">
    <location>
        <begin position="1"/>
        <end position="24"/>
    </location>
</feature>
<dbReference type="EMBL" id="NJGU01000004">
    <property type="protein sequence ID" value="OWY30068.1"/>
    <property type="molecule type" value="Genomic_DNA"/>
</dbReference>
<feature type="region of interest" description="Disordered" evidence="1">
    <location>
        <begin position="89"/>
        <end position="142"/>
    </location>
</feature>
<dbReference type="RefSeq" id="WP_088750763.1">
    <property type="nucleotide sequence ID" value="NZ_NJGU01000004.1"/>
</dbReference>
<organism evidence="3 4">
    <name type="scientific">Herbaspirillum robiniae</name>
    <dbReference type="NCBI Taxonomy" id="2014887"/>
    <lineage>
        <taxon>Bacteria</taxon>
        <taxon>Pseudomonadati</taxon>
        <taxon>Pseudomonadota</taxon>
        <taxon>Betaproteobacteria</taxon>
        <taxon>Burkholderiales</taxon>
        <taxon>Oxalobacteraceae</taxon>
        <taxon>Herbaspirillum</taxon>
    </lineage>
</organism>
<sequence length="142" mass="15814">MKKIILASILAAAVSGAIFPAAQAQVSVNINIGTPPPPPRVERLPPPRHGYVWVPGYWDWNGHAHVWRGGRWVRERRGYVYAQPAWREGPRGWELDRGGWRGGPPPRPAPPPPPPRYDDHGPRHGHGPDHCPPGHAKKGECW</sequence>
<evidence type="ECO:0000313" key="3">
    <source>
        <dbReference type="EMBL" id="OWY30068.1"/>
    </source>
</evidence>
<gene>
    <name evidence="3" type="ORF">CEJ42_09140</name>
</gene>
<dbReference type="InterPro" id="IPR024447">
    <property type="entry name" value="YXWGXW_rpt"/>
</dbReference>
<dbReference type="Pfam" id="PF12779">
    <property type="entry name" value="WXXGXW"/>
    <property type="match status" value="1"/>
</dbReference>
<feature type="compositionally biased region" description="Pro residues" evidence="1">
    <location>
        <begin position="103"/>
        <end position="115"/>
    </location>
</feature>
<protein>
    <submittedName>
        <fullName evidence="3">Uncharacterized protein</fullName>
    </submittedName>
</protein>
<proteinExistence type="predicted"/>
<evidence type="ECO:0000313" key="4">
    <source>
        <dbReference type="Proteomes" id="UP000197596"/>
    </source>
</evidence>